<evidence type="ECO:0000313" key="3">
    <source>
        <dbReference type="Proteomes" id="UP000309133"/>
    </source>
</evidence>
<sequence length="353" mass="38166">MPQLPLHRSLFQAGHRLTLVGRESTARHAPSELYRQVKTVPDRRSHMTGTITPLQPIDEEAEVRVVGDHFAGGAARQSNAAIDELLGDADLVVCDELDFGAMAAAQKRAIPTIVVSVIASGALVRPERVASALAKLAESVGLAQAIRPHGEIFVVPFHPLMRDPTFPTPPNVLWMQPDSPPLAESDGTVLATLGTEFNTESGTLFPRILDALSELDSPARVAVGRDLDPRRFGPQPDHVRVEQYIHFDDALPRASVVLHHGGSGMLVQSLLAGVPQIIFPMGADQPFNASMTKRLGIGLVLDAATATPTAILEAVRRLRTDAATRDRVSHLRRSMLDLPNSEEVVAQIQRTIV</sequence>
<dbReference type="InterPro" id="IPR050426">
    <property type="entry name" value="Glycosyltransferase_28"/>
</dbReference>
<dbReference type="InterPro" id="IPR010610">
    <property type="entry name" value="EryCIII-like_C"/>
</dbReference>
<dbReference type="PANTHER" id="PTHR48050:SF13">
    <property type="entry name" value="STEROL 3-BETA-GLUCOSYLTRANSFERASE UGT80A2"/>
    <property type="match status" value="1"/>
</dbReference>
<dbReference type="AlphaFoldDB" id="A0A4S4FNR6"/>
<dbReference type="SUPFAM" id="SSF53756">
    <property type="entry name" value="UDP-Glycosyltransferase/glycogen phosphorylase"/>
    <property type="match status" value="1"/>
</dbReference>
<dbReference type="EMBL" id="SSSM01000003">
    <property type="protein sequence ID" value="THG31522.1"/>
    <property type="molecule type" value="Genomic_DNA"/>
</dbReference>
<feature type="domain" description="Erythromycin biosynthesis protein CIII-like C-terminal" evidence="1">
    <location>
        <begin position="208"/>
        <end position="348"/>
    </location>
</feature>
<dbReference type="GO" id="GO:0008194">
    <property type="term" value="F:UDP-glycosyltransferase activity"/>
    <property type="evidence" value="ECO:0007669"/>
    <property type="project" value="InterPro"/>
</dbReference>
<name>A0A4S4FNR6_9MICO</name>
<evidence type="ECO:0000313" key="2">
    <source>
        <dbReference type="EMBL" id="THG31522.1"/>
    </source>
</evidence>
<organism evidence="2 3">
    <name type="scientific">Naasia lichenicola</name>
    <dbReference type="NCBI Taxonomy" id="2565933"/>
    <lineage>
        <taxon>Bacteria</taxon>
        <taxon>Bacillati</taxon>
        <taxon>Actinomycetota</taxon>
        <taxon>Actinomycetes</taxon>
        <taxon>Micrococcales</taxon>
        <taxon>Microbacteriaceae</taxon>
        <taxon>Naasia</taxon>
    </lineage>
</organism>
<dbReference type="Proteomes" id="UP000309133">
    <property type="component" value="Unassembled WGS sequence"/>
</dbReference>
<proteinExistence type="predicted"/>
<dbReference type="CDD" id="cd03784">
    <property type="entry name" value="GT1_Gtf-like"/>
    <property type="match status" value="1"/>
</dbReference>
<accession>A0A4S4FNR6</accession>
<protein>
    <recommendedName>
        <fullName evidence="1">Erythromycin biosynthesis protein CIII-like C-terminal domain-containing protein</fullName>
    </recommendedName>
</protein>
<comment type="caution">
    <text evidence="2">The sequence shown here is derived from an EMBL/GenBank/DDBJ whole genome shotgun (WGS) entry which is preliminary data.</text>
</comment>
<dbReference type="InterPro" id="IPR002213">
    <property type="entry name" value="UDP_glucos_trans"/>
</dbReference>
<evidence type="ECO:0000259" key="1">
    <source>
        <dbReference type="Pfam" id="PF06722"/>
    </source>
</evidence>
<reference evidence="2 3" key="1">
    <citation type="submission" date="2019-04" db="EMBL/GenBank/DDBJ databases">
        <authorList>
            <person name="Jiang L."/>
        </authorList>
    </citation>
    <scope>NUCLEOTIDE SEQUENCE [LARGE SCALE GENOMIC DNA]</scope>
    <source>
        <strain evidence="2 3">YIM 131853</strain>
    </source>
</reference>
<dbReference type="Pfam" id="PF06722">
    <property type="entry name" value="EryCIII-like_C"/>
    <property type="match status" value="1"/>
</dbReference>
<dbReference type="GO" id="GO:0017000">
    <property type="term" value="P:antibiotic biosynthetic process"/>
    <property type="evidence" value="ECO:0007669"/>
    <property type="project" value="UniProtKB-ARBA"/>
</dbReference>
<gene>
    <name evidence="2" type="ORF">E6C64_05445</name>
</gene>
<dbReference type="Gene3D" id="3.40.50.2000">
    <property type="entry name" value="Glycogen Phosphorylase B"/>
    <property type="match status" value="2"/>
</dbReference>
<dbReference type="GO" id="GO:0016758">
    <property type="term" value="F:hexosyltransferase activity"/>
    <property type="evidence" value="ECO:0007669"/>
    <property type="project" value="UniProtKB-ARBA"/>
</dbReference>
<keyword evidence="3" id="KW-1185">Reference proteome</keyword>
<dbReference type="PANTHER" id="PTHR48050">
    <property type="entry name" value="STEROL 3-BETA-GLUCOSYLTRANSFERASE"/>
    <property type="match status" value="1"/>
</dbReference>